<dbReference type="EMBL" id="JAATJL010000001">
    <property type="protein sequence ID" value="NJC23882.1"/>
    <property type="molecule type" value="Genomic_DNA"/>
</dbReference>
<gene>
    <name evidence="3" type="ORF">BJ994_002958</name>
</gene>
<dbReference type="GO" id="GO:0016787">
    <property type="term" value="F:hydrolase activity"/>
    <property type="evidence" value="ECO:0007669"/>
    <property type="project" value="UniProtKB-KW"/>
</dbReference>
<keyword evidence="4" id="KW-1185">Reference proteome</keyword>
<dbReference type="AlphaFoldDB" id="A0A846RTN2"/>
<dbReference type="Proteomes" id="UP000547458">
    <property type="component" value="Unassembled WGS sequence"/>
</dbReference>
<evidence type="ECO:0000256" key="1">
    <source>
        <dbReference type="ARBA" id="ARBA00022801"/>
    </source>
</evidence>
<sequence>MTDAFLARVAPELLDGLAYSGALPPPSTVEELATFRARAAALIPPFNETASRVRRREHDGPGIALWSYTPPGDGPFPAVYWIHGGGMISGSLRADQPYCTALAEDTKCVVIAVDYRLAPENPHPTPVEDAYAGLEWVISHQAELRIDAERLAIGGSSAGGGIAAAVTLMARDRGGPQLAFQYLMYPMLDDVQDPRAGIEFAEIPTWSTERNRFAWRCLLGSSLGSAEVSSYAAPARATDLRGLPRALIQVGELDLFRDEDISYAARLLQAGVPTELHVYPGAYHGFELVAPHAHLSRQALEDRNRAFTRALH</sequence>
<accession>A0A846RTN2</accession>
<dbReference type="SUPFAM" id="SSF53474">
    <property type="entry name" value="alpha/beta-Hydrolases"/>
    <property type="match status" value="1"/>
</dbReference>
<name>A0A846RTN2_9MICC</name>
<organism evidence="3 4">
    <name type="scientific">Arthrobacter pigmenti</name>
    <dbReference type="NCBI Taxonomy" id="271432"/>
    <lineage>
        <taxon>Bacteria</taxon>
        <taxon>Bacillati</taxon>
        <taxon>Actinomycetota</taxon>
        <taxon>Actinomycetes</taxon>
        <taxon>Micrococcales</taxon>
        <taxon>Micrococcaceae</taxon>
        <taxon>Arthrobacter</taxon>
    </lineage>
</organism>
<feature type="domain" description="Alpha/beta hydrolase fold-3" evidence="2">
    <location>
        <begin position="80"/>
        <end position="287"/>
    </location>
</feature>
<evidence type="ECO:0000259" key="2">
    <source>
        <dbReference type="Pfam" id="PF07859"/>
    </source>
</evidence>
<dbReference type="PANTHER" id="PTHR48081:SF8">
    <property type="entry name" value="ALPHA_BETA HYDROLASE FOLD-3 DOMAIN-CONTAINING PROTEIN-RELATED"/>
    <property type="match status" value="1"/>
</dbReference>
<evidence type="ECO:0000313" key="3">
    <source>
        <dbReference type="EMBL" id="NJC23882.1"/>
    </source>
</evidence>
<comment type="caution">
    <text evidence="3">The sequence shown here is derived from an EMBL/GenBank/DDBJ whole genome shotgun (WGS) entry which is preliminary data.</text>
</comment>
<dbReference type="InterPro" id="IPR029058">
    <property type="entry name" value="AB_hydrolase_fold"/>
</dbReference>
<dbReference type="Gene3D" id="3.40.50.1820">
    <property type="entry name" value="alpha/beta hydrolase"/>
    <property type="match status" value="1"/>
</dbReference>
<reference evidence="3 4" key="1">
    <citation type="submission" date="2020-03" db="EMBL/GenBank/DDBJ databases">
        <title>Sequencing the genomes of 1000 actinobacteria strains.</title>
        <authorList>
            <person name="Klenk H.-P."/>
        </authorList>
    </citation>
    <scope>NUCLEOTIDE SEQUENCE [LARGE SCALE GENOMIC DNA]</scope>
    <source>
        <strain evidence="3 4">DSM 16403</strain>
    </source>
</reference>
<dbReference type="PANTHER" id="PTHR48081">
    <property type="entry name" value="AB HYDROLASE SUPERFAMILY PROTEIN C4A8.06C"/>
    <property type="match status" value="1"/>
</dbReference>
<dbReference type="Pfam" id="PF07859">
    <property type="entry name" value="Abhydrolase_3"/>
    <property type="match status" value="1"/>
</dbReference>
<dbReference type="InterPro" id="IPR013094">
    <property type="entry name" value="AB_hydrolase_3"/>
</dbReference>
<evidence type="ECO:0000313" key="4">
    <source>
        <dbReference type="Proteomes" id="UP000547458"/>
    </source>
</evidence>
<keyword evidence="1" id="KW-0378">Hydrolase</keyword>
<dbReference type="InterPro" id="IPR050300">
    <property type="entry name" value="GDXG_lipolytic_enzyme"/>
</dbReference>
<protein>
    <submittedName>
        <fullName evidence="3">Acetyl esterase/lipase</fullName>
    </submittedName>
</protein>
<proteinExistence type="predicted"/>
<dbReference type="RefSeq" id="WP_167995200.1">
    <property type="nucleotide sequence ID" value="NZ_JAATJL010000001.1"/>
</dbReference>